<dbReference type="Proteomes" id="UP000244911">
    <property type="component" value="Unassembled WGS sequence"/>
</dbReference>
<evidence type="ECO:0000259" key="17">
    <source>
        <dbReference type="PROSITE" id="PS50885"/>
    </source>
</evidence>
<dbReference type="SUPFAM" id="SSF52172">
    <property type="entry name" value="CheY-like"/>
    <property type="match status" value="1"/>
</dbReference>
<evidence type="ECO:0000256" key="3">
    <source>
        <dbReference type="ARBA" id="ARBA00012438"/>
    </source>
</evidence>
<dbReference type="CDD" id="cd00082">
    <property type="entry name" value="HisKA"/>
    <property type="match status" value="1"/>
</dbReference>
<feature type="modified residue" description="4-aspartylphosphate" evidence="13">
    <location>
        <position position="565"/>
    </location>
</feature>
<proteinExistence type="predicted"/>
<reference evidence="19" key="1">
    <citation type="submission" date="2018-03" db="EMBL/GenBank/DDBJ databases">
        <authorList>
            <person name="Rodrigo-Torres L."/>
            <person name="Arahal R. D."/>
            <person name="Lucena T."/>
        </authorList>
    </citation>
    <scope>NUCLEOTIDE SEQUENCE [LARGE SCALE GENOMIC DNA]</scope>
    <source>
        <strain evidence="19">CECT 8811</strain>
    </source>
</reference>
<dbReference type="CDD" id="cd06225">
    <property type="entry name" value="HAMP"/>
    <property type="match status" value="1"/>
</dbReference>
<dbReference type="InterPro" id="IPR004358">
    <property type="entry name" value="Sig_transdc_His_kin-like_C"/>
</dbReference>
<evidence type="ECO:0000313" key="18">
    <source>
        <dbReference type="EMBL" id="SPF77178.1"/>
    </source>
</evidence>
<keyword evidence="9" id="KW-0067">ATP-binding</keyword>
<gene>
    <name evidence="18" type="primary">rpfC</name>
    <name evidence="18" type="ORF">ALP8811_02201</name>
</gene>
<dbReference type="Pfam" id="PF00072">
    <property type="entry name" value="Response_reg"/>
    <property type="match status" value="1"/>
</dbReference>
<evidence type="ECO:0000259" key="15">
    <source>
        <dbReference type="PROSITE" id="PS50109"/>
    </source>
</evidence>
<dbReference type="PROSITE" id="PS50110">
    <property type="entry name" value="RESPONSE_REGULATORY"/>
    <property type="match status" value="1"/>
</dbReference>
<comment type="subcellular location">
    <subcellularLocation>
        <location evidence="2">Membrane</location>
    </subcellularLocation>
</comment>
<dbReference type="SUPFAM" id="SSF55874">
    <property type="entry name" value="ATPase domain of HSP90 chaperone/DNA topoisomerase II/histidine kinase"/>
    <property type="match status" value="1"/>
</dbReference>
<accession>A0A2R8AMC6</accession>
<sequence length="639" mass="70207">MRSLLSDPPLLASAKAATTSALARVRFKLRSRFVALLACMMCICVLGLSYIWEPRLTREMTVSQVRNLDQNVEILSDALIPFLLQNQIGAVFETLSSMQGRYQNWETVILTTPDGTRLYPLSKADPVAKPDIIQTSRVITFEGKELAVLSVRVDISDDLGQIRRQVRYLTILIAVFFLGALVVVGVLLEHWVVKRAALLASAAQQLAQGNYQAKIPPSSNDEIGDLTNSFSTMRTTIKENEQSLIASRDEAQAAAEAKSRFLATMSHEIRTPLNGVIPIAELLLEQELPKEQAQLIETIQESGKALKSIIDDILDITKMDEGKFVLHSDEFSIYSLVQNVVGIFQVAAQNKGISLDFSVPETCPKTVIGDANRLRQVLINLVGNAIKFTSEGGVTLSVSAVADTKSPNCTICFEASDTGIGISEQDQAHVFERFVQVDNRSNREYQGTGLGLSICNMLVAEMGGALSVDSREGEGSRFYFSLPFKPVEVDRESKANLETDQKVVSHLHRPPTKPSHVLVVDDSKTNLKIAKVILRSLAHEVTTAESGKSAINLMREERFDLVLMDVNMPGIDGLETTRRIRDGSKQMIQTPIIGLSASAFSEDIENCLEAGMNGFLAKPLSKIDLVETLSEHLTQTCRA</sequence>
<evidence type="ECO:0000313" key="19">
    <source>
        <dbReference type="Proteomes" id="UP000244911"/>
    </source>
</evidence>
<dbReference type="Gene3D" id="3.40.50.2300">
    <property type="match status" value="1"/>
</dbReference>
<dbReference type="Pfam" id="PF00672">
    <property type="entry name" value="HAMP"/>
    <property type="match status" value="1"/>
</dbReference>
<dbReference type="Gene3D" id="6.10.340.10">
    <property type="match status" value="1"/>
</dbReference>
<evidence type="ECO:0000256" key="10">
    <source>
        <dbReference type="ARBA" id="ARBA00022989"/>
    </source>
</evidence>
<feature type="transmembrane region" description="Helical" evidence="14">
    <location>
        <begin position="168"/>
        <end position="188"/>
    </location>
</feature>
<dbReference type="PRINTS" id="PR00344">
    <property type="entry name" value="BCTRLSENSOR"/>
</dbReference>
<dbReference type="InterPro" id="IPR036890">
    <property type="entry name" value="HATPase_C_sf"/>
</dbReference>
<dbReference type="GO" id="GO:0000155">
    <property type="term" value="F:phosphorelay sensor kinase activity"/>
    <property type="evidence" value="ECO:0007669"/>
    <property type="project" value="InterPro"/>
</dbReference>
<dbReference type="SMART" id="SM00304">
    <property type="entry name" value="HAMP"/>
    <property type="match status" value="1"/>
</dbReference>
<evidence type="ECO:0000256" key="5">
    <source>
        <dbReference type="ARBA" id="ARBA00022679"/>
    </source>
</evidence>
<keyword evidence="6 14" id="KW-0812">Transmembrane</keyword>
<dbReference type="SUPFAM" id="SSF158472">
    <property type="entry name" value="HAMP domain-like"/>
    <property type="match status" value="1"/>
</dbReference>
<feature type="domain" description="Histidine kinase" evidence="15">
    <location>
        <begin position="264"/>
        <end position="486"/>
    </location>
</feature>
<feature type="domain" description="HAMP" evidence="17">
    <location>
        <begin position="190"/>
        <end position="242"/>
    </location>
</feature>
<dbReference type="PANTHER" id="PTHR45339">
    <property type="entry name" value="HYBRID SIGNAL TRANSDUCTION HISTIDINE KINASE J"/>
    <property type="match status" value="1"/>
</dbReference>
<evidence type="ECO:0000256" key="4">
    <source>
        <dbReference type="ARBA" id="ARBA00022553"/>
    </source>
</evidence>
<keyword evidence="11" id="KW-0902">Two-component regulatory system</keyword>
<dbReference type="Gene3D" id="1.10.287.130">
    <property type="match status" value="1"/>
</dbReference>
<keyword evidence="7" id="KW-0547">Nucleotide-binding</keyword>
<protein>
    <recommendedName>
        <fullName evidence="3">histidine kinase</fullName>
        <ecNumber evidence="3">2.7.13.3</ecNumber>
    </recommendedName>
</protein>
<evidence type="ECO:0000256" key="8">
    <source>
        <dbReference type="ARBA" id="ARBA00022777"/>
    </source>
</evidence>
<dbReference type="FunFam" id="3.30.565.10:FF:000010">
    <property type="entry name" value="Sensor histidine kinase RcsC"/>
    <property type="match status" value="1"/>
</dbReference>
<dbReference type="EMBL" id="OMOI01000001">
    <property type="protein sequence ID" value="SPF77178.1"/>
    <property type="molecule type" value="Genomic_DNA"/>
</dbReference>
<dbReference type="RefSeq" id="WP_108857131.1">
    <property type="nucleotide sequence ID" value="NZ_OMOI01000001.1"/>
</dbReference>
<dbReference type="SUPFAM" id="SSF47384">
    <property type="entry name" value="Homodimeric domain of signal transducing histidine kinase"/>
    <property type="match status" value="1"/>
</dbReference>
<dbReference type="GO" id="GO:0016020">
    <property type="term" value="C:membrane"/>
    <property type="evidence" value="ECO:0007669"/>
    <property type="project" value="UniProtKB-SubCell"/>
</dbReference>
<evidence type="ECO:0000256" key="12">
    <source>
        <dbReference type="ARBA" id="ARBA00023136"/>
    </source>
</evidence>
<evidence type="ECO:0000256" key="7">
    <source>
        <dbReference type="ARBA" id="ARBA00022741"/>
    </source>
</evidence>
<dbReference type="OrthoDB" id="9801651at2"/>
<dbReference type="InterPro" id="IPR005467">
    <property type="entry name" value="His_kinase_dom"/>
</dbReference>
<keyword evidence="5 18" id="KW-0808">Transferase</keyword>
<dbReference type="GO" id="GO:0005524">
    <property type="term" value="F:ATP binding"/>
    <property type="evidence" value="ECO:0007669"/>
    <property type="project" value="UniProtKB-KW"/>
</dbReference>
<keyword evidence="4 13" id="KW-0597">Phosphoprotein</keyword>
<evidence type="ECO:0000256" key="1">
    <source>
        <dbReference type="ARBA" id="ARBA00000085"/>
    </source>
</evidence>
<dbReference type="InterPro" id="IPR036097">
    <property type="entry name" value="HisK_dim/P_sf"/>
</dbReference>
<comment type="catalytic activity">
    <reaction evidence="1">
        <text>ATP + protein L-histidine = ADP + protein N-phospho-L-histidine.</text>
        <dbReference type="EC" id="2.7.13.3"/>
    </reaction>
</comment>
<evidence type="ECO:0000259" key="16">
    <source>
        <dbReference type="PROSITE" id="PS50110"/>
    </source>
</evidence>
<dbReference type="CDD" id="cd17546">
    <property type="entry name" value="REC_hyHK_CKI1_RcsC-like"/>
    <property type="match status" value="1"/>
</dbReference>
<dbReference type="InterPro" id="IPR001789">
    <property type="entry name" value="Sig_transdc_resp-reg_receiver"/>
</dbReference>
<dbReference type="Pfam" id="PF02518">
    <property type="entry name" value="HATPase_c"/>
    <property type="match status" value="1"/>
</dbReference>
<dbReference type="Pfam" id="PF00512">
    <property type="entry name" value="HisKA"/>
    <property type="match status" value="1"/>
</dbReference>
<name>A0A2R8AMC6_9RHOB</name>
<dbReference type="PROSITE" id="PS50885">
    <property type="entry name" value="HAMP"/>
    <property type="match status" value="1"/>
</dbReference>
<dbReference type="PANTHER" id="PTHR45339:SF1">
    <property type="entry name" value="HYBRID SIGNAL TRANSDUCTION HISTIDINE KINASE J"/>
    <property type="match status" value="1"/>
</dbReference>
<keyword evidence="12 14" id="KW-0472">Membrane</keyword>
<dbReference type="InterPro" id="IPR003661">
    <property type="entry name" value="HisK_dim/P_dom"/>
</dbReference>
<dbReference type="SMART" id="SM00388">
    <property type="entry name" value="HisKA"/>
    <property type="match status" value="1"/>
</dbReference>
<dbReference type="FunFam" id="1.10.287.130:FF:000004">
    <property type="entry name" value="Ethylene receptor 1"/>
    <property type="match status" value="1"/>
</dbReference>
<keyword evidence="8" id="KW-0418">Kinase</keyword>
<keyword evidence="10 14" id="KW-1133">Transmembrane helix</keyword>
<evidence type="ECO:0000256" key="9">
    <source>
        <dbReference type="ARBA" id="ARBA00022840"/>
    </source>
</evidence>
<dbReference type="Gene3D" id="3.30.565.10">
    <property type="entry name" value="Histidine kinase-like ATPase, C-terminal domain"/>
    <property type="match status" value="1"/>
</dbReference>
<feature type="domain" description="Response regulatory" evidence="16">
    <location>
        <begin position="516"/>
        <end position="633"/>
    </location>
</feature>
<dbReference type="SMART" id="SM00448">
    <property type="entry name" value="REC"/>
    <property type="match status" value="1"/>
</dbReference>
<dbReference type="CDD" id="cd16922">
    <property type="entry name" value="HATPase_EvgS-ArcB-TorS-like"/>
    <property type="match status" value="1"/>
</dbReference>
<evidence type="ECO:0000256" key="13">
    <source>
        <dbReference type="PROSITE-ProRule" id="PRU00169"/>
    </source>
</evidence>
<dbReference type="PROSITE" id="PS50109">
    <property type="entry name" value="HIS_KIN"/>
    <property type="match status" value="1"/>
</dbReference>
<dbReference type="SMART" id="SM00387">
    <property type="entry name" value="HATPase_c"/>
    <property type="match status" value="1"/>
</dbReference>
<evidence type="ECO:0000256" key="14">
    <source>
        <dbReference type="SAM" id="Phobius"/>
    </source>
</evidence>
<dbReference type="InterPro" id="IPR011006">
    <property type="entry name" value="CheY-like_superfamily"/>
</dbReference>
<evidence type="ECO:0000256" key="11">
    <source>
        <dbReference type="ARBA" id="ARBA00023012"/>
    </source>
</evidence>
<dbReference type="EC" id="2.7.13.3" evidence="3"/>
<evidence type="ECO:0000256" key="6">
    <source>
        <dbReference type="ARBA" id="ARBA00022692"/>
    </source>
</evidence>
<feature type="transmembrane region" description="Helical" evidence="14">
    <location>
        <begin position="33"/>
        <end position="52"/>
    </location>
</feature>
<evidence type="ECO:0000256" key="2">
    <source>
        <dbReference type="ARBA" id="ARBA00004370"/>
    </source>
</evidence>
<dbReference type="InterPro" id="IPR003660">
    <property type="entry name" value="HAMP_dom"/>
</dbReference>
<keyword evidence="19" id="KW-1185">Reference proteome</keyword>
<dbReference type="AlphaFoldDB" id="A0A2R8AMC6"/>
<organism evidence="18 19">
    <name type="scientific">Aliiroseovarius pelagivivens</name>
    <dbReference type="NCBI Taxonomy" id="1639690"/>
    <lineage>
        <taxon>Bacteria</taxon>
        <taxon>Pseudomonadati</taxon>
        <taxon>Pseudomonadota</taxon>
        <taxon>Alphaproteobacteria</taxon>
        <taxon>Rhodobacterales</taxon>
        <taxon>Paracoccaceae</taxon>
        <taxon>Aliiroseovarius</taxon>
    </lineage>
</organism>
<dbReference type="InterPro" id="IPR003594">
    <property type="entry name" value="HATPase_dom"/>
</dbReference>